<dbReference type="GO" id="GO:0005524">
    <property type="term" value="F:ATP binding"/>
    <property type="evidence" value="ECO:0007669"/>
    <property type="project" value="UniProtKB-UniRule"/>
</dbReference>
<feature type="active site" description="Proton acceptor; for phosphorylation activity. Proton donor; for dephosphorylation activity" evidence="11">
    <location>
        <position position="178"/>
    </location>
</feature>
<evidence type="ECO:0000256" key="5">
    <source>
        <dbReference type="ARBA" id="ARBA00022679"/>
    </source>
</evidence>
<keyword evidence="6 11" id="KW-0547">Nucleotide-binding</keyword>
<comment type="catalytic activity">
    <reaction evidence="10 11">
        <text>[HPr protein]-O-phospho-L-serine + phosphate + H(+) = [HPr protein]-L-serine + diphosphate</text>
        <dbReference type="Rhea" id="RHEA:46604"/>
        <dbReference type="Rhea" id="RHEA-COMP:11602"/>
        <dbReference type="Rhea" id="RHEA-COMP:11603"/>
        <dbReference type="ChEBI" id="CHEBI:15378"/>
        <dbReference type="ChEBI" id="CHEBI:29999"/>
        <dbReference type="ChEBI" id="CHEBI:33019"/>
        <dbReference type="ChEBI" id="CHEBI:43474"/>
        <dbReference type="ChEBI" id="CHEBI:83421"/>
    </reaction>
</comment>
<dbReference type="Pfam" id="PF02603">
    <property type="entry name" value="Hpr_kinase_N"/>
    <property type="match status" value="1"/>
</dbReference>
<dbReference type="PANTHER" id="PTHR30305:SF1">
    <property type="entry name" value="HPR KINASE_PHOSPHORYLASE"/>
    <property type="match status" value="1"/>
</dbReference>
<comment type="caution">
    <text evidence="14">The sequence shown here is derived from an EMBL/GenBank/DDBJ whole genome shotgun (WGS) entry which is preliminary data.</text>
</comment>
<evidence type="ECO:0000256" key="6">
    <source>
        <dbReference type="ARBA" id="ARBA00022741"/>
    </source>
</evidence>
<accession>A0A7W8HKG5</accession>
<dbReference type="GO" id="GO:0004712">
    <property type="term" value="F:protein serine/threonine/tyrosine kinase activity"/>
    <property type="evidence" value="ECO:0007669"/>
    <property type="project" value="UniProtKB-UniRule"/>
</dbReference>
<dbReference type="GO" id="GO:0006109">
    <property type="term" value="P:regulation of carbohydrate metabolic process"/>
    <property type="evidence" value="ECO:0007669"/>
    <property type="project" value="UniProtKB-UniRule"/>
</dbReference>
<dbReference type="Pfam" id="PF07475">
    <property type="entry name" value="Hpr_kinase_C"/>
    <property type="match status" value="1"/>
</dbReference>
<comment type="miscellaneous">
    <text evidence="11">Both phosphorylation and phosphorolysis are carried out by the same active site and suggest a common mechanism for both reactions.</text>
</comment>
<evidence type="ECO:0000256" key="7">
    <source>
        <dbReference type="ARBA" id="ARBA00022777"/>
    </source>
</evidence>
<feature type="binding site" evidence="11">
    <location>
        <begin position="154"/>
        <end position="161"/>
    </location>
    <ligand>
        <name>ATP</name>
        <dbReference type="ChEBI" id="CHEBI:30616"/>
    </ligand>
</feature>
<evidence type="ECO:0000256" key="2">
    <source>
        <dbReference type="ARBA" id="ARBA00006883"/>
    </source>
</evidence>
<feature type="active site" evidence="11">
    <location>
        <position position="139"/>
    </location>
</feature>
<evidence type="ECO:0000313" key="15">
    <source>
        <dbReference type="Proteomes" id="UP000532440"/>
    </source>
</evidence>
<dbReference type="InterPro" id="IPR011126">
    <property type="entry name" value="Hpr_kin/Pase_Hpr_N"/>
</dbReference>
<dbReference type="InterPro" id="IPR011104">
    <property type="entry name" value="Hpr_kin/Pase_C"/>
</dbReference>
<keyword evidence="11" id="KW-0460">Magnesium</keyword>
<dbReference type="Proteomes" id="UP000532440">
    <property type="component" value="Unassembled WGS sequence"/>
</dbReference>
<dbReference type="NCBIfam" id="TIGR00679">
    <property type="entry name" value="hpr-ser"/>
    <property type="match status" value="1"/>
</dbReference>
<name>A0A7W8HKG5_9BURK</name>
<dbReference type="InterPro" id="IPR027417">
    <property type="entry name" value="P-loop_NTPase"/>
</dbReference>
<evidence type="ECO:0000256" key="11">
    <source>
        <dbReference type="HAMAP-Rule" id="MF_01249"/>
    </source>
</evidence>
<feature type="active site" evidence="11">
    <location>
        <position position="245"/>
    </location>
</feature>
<dbReference type="EMBL" id="JACHGB010000006">
    <property type="protein sequence ID" value="MBB5273096.1"/>
    <property type="molecule type" value="Genomic_DNA"/>
</dbReference>
<sequence length="310" mass="33510">MSVTVQQLVDANAESLQFRWIAGRRGADRLLGTGGSAPADLIGYLNLIHPARVHVFGRAETEYYGRLEPARRSAILGDLVAGHPPAIIVTEGIVPDPELVALAEADGLPLLSSPQEAANVIDLLRYWLAKATADSTSMHGVFMDVLGMGVLISGESGLGKSELALELISRGHGLVADDVVDFRRIAPHAIEGRSPPLLRNMLEVRGLGLLDIRAIFGETSMRPKMKLKLIVHLVRTSTMENEYQRMPLEALTQDVLGLPVRKVVIPVAAGRNIAVLTEAAVRSTVLSLRGIDTMGDFIARQNRLIRDSEG</sequence>
<keyword evidence="9 11" id="KW-0511">Multifunctional enzyme</keyword>
<keyword evidence="11" id="KW-0479">Metal-binding</keyword>
<evidence type="ECO:0000259" key="12">
    <source>
        <dbReference type="Pfam" id="PF02603"/>
    </source>
</evidence>
<feature type="region of interest" description="Important for the catalytic mechanism of both phosphorylation and dephosphorylation" evidence="11">
    <location>
        <begin position="202"/>
        <end position="211"/>
    </location>
</feature>
<feature type="binding site" evidence="11">
    <location>
        <position position="161"/>
    </location>
    <ligand>
        <name>Mg(2+)</name>
        <dbReference type="ChEBI" id="CHEBI:18420"/>
    </ligand>
</feature>
<dbReference type="Gene3D" id="3.40.50.300">
    <property type="entry name" value="P-loop containing nucleotide triphosphate hydrolases"/>
    <property type="match status" value="1"/>
</dbReference>
<dbReference type="Gene3D" id="3.40.1390.20">
    <property type="entry name" value="HprK N-terminal domain-like"/>
    <property type="match status" value="1"/>
</dbReference>
<keyword evidence="4 11" id="KW-0723">Serine/threonine-protein kinase</keyword>
<evidence type="ECO:0000256" key="10">
    <source>
        <dbReference type="ARBA" id="ARBA00047657"/>
    </source>
</evidence>
<dbReference type="GO" id="GO:0004674">
    <property type="term" value="F:protein serine/threonine kinase activity"/>
    <property type="evidence" value="ECO:0007669"/>
    <property type="project" value="UniProtKB-KW"/>
</dbReference>
<feature type="domain" description="HPr(Ser) kinase/phosphorylase N-terminal" evidence="12">
    <location>
        <begin position="3"/>
        <end position="128"/>
    </location>
</feature>
<comment type="subunit">
    <text evidence="3 11">Homohexamer.</text>
</comment>
<evidence type="ECO:0000256" key="8">
    <source>
        <dbReference type="ARBA" id="ARBA00022840"/>
    </source>
</evidence>
<dbReference type="SUPFAM" id="SSF75138">
    <property type="entry name" value="HprK N-terminal domain-like"/>
    <property type="match status" value="1"/>
</dbReference>
<dbReference type="CDD" id="cd01918">
    <property type="entry name" value="HprK_C"/>
    <property type="match status" value="1"/>
</dbReference>
<gene>
    <name evidence="11" type="primary">hprK</name>
    <name evidence="14" type="ORF">HNQ70_003124</name>
</gene>
<keyword evidence="5 11" id="KW-0808">Transferase</keyword>
<dbReference type="RefSeq" id="WP_183969365.1">
    <property type="nucleotide sequence ID" value="NZ_BAABEW010000007.1"/>
</dbReference>
<evidence type="ECO:0000259" key="13">
    <source>
        <dbReference type="Pfam" id="PF07475"/>
    </source>
</evidence>
<feature type="active site" evidence="11">
    <location>
        <position position="160"/>
    </location>
</feature>
<dbReference type="EC" id="2.7.4.-" evidence="11"/>
<dbReference type="InterPro" id="IPR003755">
    <property type="entry name" value="HPr(Ser)_kin/Pase"/>
</dbReference>
<protein>
    <recommendedName>
        <fullName evidence="11">HPr kinase/phosphorylase</fullName>
        <shortName evidence="11">HPrK/P</shortName>
        <ecNumber evidence="11">2.7.11.-</ecNumber>
        <ecNumber evidence="11">2.7.4.-</ecNumber>
    </recommendedName>
    <alternativeName>
        <fullName evidence="11">HPr(Ser) kinase/phosphorylase</fullName>
    </alternativeName>
</protein>
<dbReference type="EC" id="2.7.11.-" evidence="11"/>
<evidence type="ECO:0000313" key="14">
    <source>
        <dbReference type="EMBL" id="MBB5273096.1"/>
    </source>
</evidence>
<feature type="domain" description="HPr kinase/phosphorylase C-terminal" evidence="13">
    <location>
        <begin position="132"/>
        <end position="300"/>
    </location>
</feature>
<keyword evidence="8 11" id="KW-0067">ATP-binding</keyword>
<evidence type="ECO:0000256" key="9">
    <source>
        <dbReference type="ARBA" id="ARBA00023268"/>
    </source>
</evidence>
<comment type="function">
    <text evidence="11">Catalyzes the ATP- as well as the pyrophosphate-dependent phosphorylation of a specific serine residue in HPr, a phosphocarrier protein of the phosphoenolpyruvate-dependent sugar phosphotransferase system (PTS). HprK/P also catalyzes the pyrophosphate-producing, inorganic phosphate-dependent dephosphorylation (phosphorolysis) of seryl-phosphorylated HPr (P-Ser-HPr).</text>
</comment>
<evidence type="ECO:0000256" key="4">
    <source>
        <dbReference type="ARBA" id="ARBA00022527"/>
    </source>
</evidence>
<evidence type="ECO:0000256" key="3">
    <source>
        <dbReference type="ARBA" id="ARBA00011643"/>
    </source>
</evidence>
<dbReference type="InterPro" id="IPR028979">
    <property type="entry name" value="Ser_kin/Pase_Hpr-like_N_sf"/>
</dbReference>
<evidence type="ECO:0000256" key="1">
    <source>
        <dbReference type="ARBA" id="ARBA00001120"/>
    </source>
</evidence>
<dbReference type="PANTHER" id="PTHR30305">
    <property type="entry name" value="PROTEIN YJDM-RELATED"/>
    <property type="match status" value="1"/>
</dbReference>
<reference evidence="14 15" key="1">
    <citation type="submission" date="2020-08" db="EMBL/GenBank/DDBJ databases">
        <title>Genomic Encyclopedia of Type Strains, Phase IV (KMG-IV): sequencing the most valuable type-strain genomes for metagenomic binning, comparative biology and taxonomic classification.</title>
        <authorList>
            <person name="Goeker M."/>
        </authorList>
    </citation>
    <scope>NUCLEOTIDE SEQUENCE [LARGE SCALE GENOMIC DNA]</scope>
    <source>
        <strain evidence="14 15">DSM 29781</strain>
    </source>
</reference>
<comment type="similarity">
    <text evidence="2 11">Belongs to the HPrK/P family.</text>
</comment>
<feature type="binding site" evidence="11">
    <location>
        <position position="203"/>
    </location>
    <ligand>
        <name>Mg(2+)</name>
        <dbReference type="ChEBI" id="CHEBI:18420"/>
    </ligand>
</feature>
<keyword evidence="7 11" id="KW-0418">Kinase</keyword>
<feature type="region of interest" description="Important for the catalytic mechanism of dephosphorylation" evidence="11">
    <location>
        <begin position="266"/>
        <end position="271"/>
    </location>
</feature>
<dbReference type="SUPFAM" id="SSF53795">
    <property type="entry name" value="PEP carboxykinase-like"/>
    <property type="match status" value="1"/>
</dbReference>
<dbReference type="GO" id="GO:0000155">
    <property type="term" value="F:phosphorelay sensor kinase activity"/>
    <property type="evidence" value="ECO:0007669"/>
    <property type="project" value="InterPro"/>
</dbReference>
<organism evidence="14 15">
    <name type="scientific">Quisquiliibacterium transsilvanicum</name>
    <dbReference type="NCBI Taxonomy" id="1549638"/>
    <lineage>
        <taxon>Bacteria</taxon>
        <taxon>Pseudomonadati</taxon>
        <taxon>Pseudomonadota</taxon>
        <taxon>Betaproteobacteria</taxon>
        <taxon>Burkholderiales</taxon>
        <taxon>Burkholderiaceae</taxon>
        <taxon>Quisquiliibacterium</taxon>
    </lineage>
</organism>
<keyword evidence="15" id="KW-1185">Reference proteome</keyword>
<comment type="cofactor">
    <cofactor evidence="11">
        <name>Mg(2+)</name>
        <dbReference type="ChEBI" id="CHEBI:18420"/>
    </cofactor>
</comment>
<proteinExistence type="inferred from homology"/>
<dbReference type="AlphaFoldDB" id="A0A7W8HKG5"/>
<comment type="domain">
    <text evidence="11">The Walker A ATP-binding motif also binds Pi and PPi.</text>
</comment>
<dbReference type="GO" id="GO:0000287">
    <property type="term" value="F:magnesium ion binding"/>
    <property type="evidence" value="ECO:0007669"/>
    <property type="project" value="UniProtKB-UniRule"/>
</dbReference>
<comment type="catalytic activity">
    <reaction evidence="1 11">
        <text>[HPr protein]-L-serine + ATP = [HPr protein]-O-phospho-L-serine + ADP + H(+)</text>
        <dbReference type="Rhea" id="RHEA:46600"/>
        <dbReference type="Rhea" id="RHEA-COMP:11602"/>
        <dbReference type="Rhea" id="RHEA-COMP:11603"/>
        <dbReference type="ChEBI" id="CHEBI:15378"/>
        <dbReference type="ChEBI" id="CHEBI:29999"/>
        <dbReference type="ChEBI" id="CHEBI:30616"/>
        <dbReference type="ChEBI" id="CHEBI:83421"/>
        <dbReference type="ChEBI" id="CHEBI:456216"/>
    </reaction>
</comment>
<dbReference type="HAMAP" id="MF_01249">
    <property type="entry name" value="HPr_kinase"/>
    <property type="match status" value="1"/>
</dbReference>